<comment type="caution">
    <text evidence="1">The sequence shown here is derived from an EMBL/GenBank/DDBJ whole genome shotgun (WGS) entry which is preliminary data.</text>
</comment>
<accession>A0ACC1CH11</accession>
<keyword evidence="2" id="KW-1185">Reference proteome</keyword>
<reference evidence="1 2" key="1">
    <citation type="journal article" date="2021" name="Front. Genet.">
        <title>Chromosome-Level Genome Assembly Reveals Significant Gene Expansion in the Toll and IMD Signaling Pathways of Dendrolimus kikuchii.</title>
        <authorList>
            <person name="Zhou J."/>
            <person name="Wu P."/>
            <person name="Xiong Z."/>
            <person name="Liu N."/>
            <person name="Zhao N."/>
            <person name="Ji M."/>
            <person name="Qiu Y."/>
            <person name="Yang B."/>
        </authorList>
    </citation>
    <scope>NUCLEOTIDE SEQUENCE [LARGE SCALE GENOMIC DNA]</scope>
    <source>
        <strain evidence="1">Ann1</strain>
    </source>
</reference>
<proteinExistence type="predicted"/>
<sequence>MSLDEYSDAGNTSNISEFKRQRGFIKGRLTLFEKYIAKFDNVLLTDRQQAEIQLRMESASALLTSFNHIQQNIDKMSDDTELTRNLEYREAFEDQYFNIMSIAKCLLNPSKNDSSMSSPCTNKINVESIPIKLPDIKLPCFDGSYDHWLEYKNSYISIIHKRTDLDAIQKFHYLKSSLSGSALQVISALEFTSGNYIHAWELLESRFQNNRLLTHNHVKALFTAQSMNKESSVQIRKLIDIILRNLRALKSLNEPTDSWDTLVIYIMVSKLDSSTEREWENFKGSVKEKIKLGDLLHFLRNRADMLDMIQCSHNKPTKSFKRASIENTQPHQSYSYASTSTPSHNIGNKLEKPSRLCPMCNGSHALFSCINFLNLSVQDRINFVKIKEQLCKNCLRPGHIVSECKYGPCKQCQKKHNSLIHLNNFKSHTPQSVLSDTNSCLSQSVESKPVSIVSCAFNPQMGMDKNNKHFIQLPQVLLSTAIVEVMDSNNQYHTARALLDNGSQNSFISDKLCNRLNIPIIQSTMRILGVGQSVSHTNKLCNINMRSKYNQFNMRLQCFVLSNITSNLPSNYYDYKLFDIPENHPLADPTFYIPSEIDLLIGADVFWDLLDNNRIPLPNGPYLQGSRLGWLISGPINNKNIRYNNSHCHFIQSLSIDTQLRRFWELEEIGCTDSILTSEERKCEEHFVNTTTRDESGRFLVQVPLKEPADVLGDSYESARLRFLALERKLDRSPSYKNMYVQFMREYISLGHMSPIHKYDTPFYFLPHHGVVREHSSTTKLRVVFDASAITTTNKSFNDIQYIGPPLQNDIFLILLRFRHYKYVACADVEKMYRQILVHPSQRKLQLILWRENSSDELGIYQLNTVTYGTASAPYLSMRCLRQLAEETNDEIIAKVIKEDFFVDDLITGENNSRLLADICEKTSRVLKAGCFPLRKWTFNCDANITSSKELAIGEHSQNKTLGLGWQVNTDELHFTTRLDPKAAVTKRNIISVISQIYDPLGLLSPTIIIAKVLLQKLWLSKVDWDDMVPTEIECAWNHFITTMSCLDQIRIPRYIMSECSYEHELHIFTDASQDAYGACAYVRSYSNDLMNVTSHLLCAKSKVAPIKTVCTVPRLELCGAVLGARLYKKIVKSLRMTFTRIYFWTDSTIVMGWIRMSPHSLKTFVQNRVSQINEITGDAPWLHIKSEDNPADIVSRGMNLGELKHNKMWWHGPAFLQNSKITYKTNFALEINQLPELKPQASVSLLCNKSNSTISILDVNRFSSFNRMRRSAAYVLRFIDNVRTCKENRKFGPLSVDELAVSTDMLARQSQLESFPDEYKSLVKGLAIKSKRLIGLNIFLDKNNLIRVGGRLHNSSHFEYNKKHPILLCSKHRFTKLLFLYEHKQLMHGGAQLLLATVRESWWPIGGRNLAKKIPRECVTCMRMIGKTSSPIMGNLPAKRLEPGFPFMRCGADYAGPVMILNRQGRGASLIKGYICLFVCFTTRAVHLELVTSLSSASYLLALKRFISRRGKPIEIISDNGKNFVGAERELASFFKNHSHDIFNYTSDNHIKFSFIPPYSPHFGGLWEAGIKSCKHHLRRVVGGANLTYEEFATVLIQIEAILNSRPLSTLSTDPNDLLPLTPAHFLIGRPLTAPAAADLTKLPNHRLPRYEIIEKMRQDFWKRWAKEYVSELQTRTKWKINKDDVKLHQLVLIKDDNLPPLKWKLGRIIRIFPGLDGVSRVADLYTSSGVTRRAFSKICPLPIPSMDPKDGVTTMESKCGVMTLDCKGVVMSADPVGTCCFQGRPHVTTLYKVCERNVKCQKRHVM</sequence>
<gene>
    <name evidence="1" type="ORF">K1T71_013575</name>
</gene>
<dbReference type="EMBL" id="CM034412">
    <property type="protein sequence ID" value="KAJ0170803.1"/>
    <property type="molecule type" value="Genomic_DNA"/>
</dbReference>
<evidence type="ECO:0000313" key="1">
    <source>
        <dbReference type="EMBL" id="KAJ0170803.1"/>
    </source>
</evidence>
<name>A0ACC1CH11_9NEOP</name>
<evidence type="ECO:0000313" key="2">
    <source>
        <dbReference type="Proteomes" id="UP000824533"/>
    </source>
</evidence>
<organism evidence="1 2">
    <name type="scientific">Dendrolimus kikuchii</name>
    <dbReference type="NCBI Taxonomy" id="765133"/>
    <lineage>
        <taxon>Eukaryota</taxon>
        <taxon>Metazoa</taxon>
        <taxon>Ecdysozoa</taxon>
        <taxon>Arthropoda</taxon>
        <taxon>Hexapoda</taxon>
        <taxon>Insecta</taxon>
        <taxon>Pterygota</taxon>
        <taxon>Neoptera</taxon>
        <taxon>Endopterygota</taxon>
        <taxon>Lepidoptera</taxon>
        <taxon>Glossata</taxon>
        <taxon>Ditrysia</taxon>
        <taxon>Bombycoidea</taxon>
        <taxon>Lasiocampidae</taxon>
        <taxon>Dendrolimus</taxon>
    </lineage>
</organism>
<protein>
    <submittedName>
        <fullName evidence="1">Uncharacterized protein</fullName>
    </submittedName>
</protein>
<dbReference type="Proteomes" id="UP000824533">
    <property type="component" value="Linkage Group LG26"/>
</dbReference>